<feature type="domain" description="Porphobilinogen deaminase C-terminal" evidence="10">
    <location>
        <begin position="231"/>
        <end position="297"/>
    </location>
</feature>
<dbReference type="InterPro" id="IPR022418">
    <property type="entry name" value="Porphobilinogen_deaminase_C"/>
</dbReference>
<name>A0A430B6Y3_9ENTE</name>
<dbReference type="PANTHER" id="PTHR11557">
    <property type="entry name" value="PORPHOBILINOGEN DEAMINASE"/>
    <property type="match status" value="1"/>
</dbReference>
<comment type="cofactor">
    <cofactor evidence="8">
        <name>dipyrromethane</name>
        <dbReference type="ChEBI" id="CHEBI:60342"/>
    </cofactor>
    <text evidence="8">Binds 1 dipyrromethane group covalently.</text>
</comment>
<feature type="modified residue" description="S-(dipyrrolylmethanemethyl)cysteine" evidence="8">
    <location>
        <position position="246"/>
    </location>
</feature>
<dbReference type="AlphaFoldDB" id="A0A430B6Y3"/>
<dbReference type="HAMAP" id="MF_00260">
    <property type="entry name" value="Porphobil_deam"/>
    <property type="match status" value="1"/>
</dbReference>
<dbReference type="PRINTS" id="PR00151">
    <property type="entry name" value="PORPHBDMNASE"/>
</dbReference>
<comment type="miscellaneous">
    <text evidence="8">The porphobilinogen subunits are added to the dipyrromethane group.</text>
</comment>
<evidence type="ECO:0000259" key="9">
    <source>
        <dbReference type="Pfam" id="PF01379"/>
    </source>
</evidence>
<dbReference type="NCBIfam" id="TIGR00212">
    <property type="entry name" value="hemC"/>
    <property type="match status" value="1"/>
</dbReference>
<dbReference type="GO" id="GO:0006782">
    <property type="term" value="P:protoporphyrinogen IX biosynthetic process"/>
    <property type="evidence" value="ECO:0007669"/>
    <property type="project" value="UniProtKB-UniRule"/>
</dbReference>
<sequence>MSVKRKIRVGTRGSQLATTQTKQAMAEIQAKYPDRELELIEIVTKGDRLRDQSLTSIGGQGAFVKEIEYQLMENEIDIAIHSLKDLPTVIPEELVIGCTLKRKSPHDCLITRVKDQTLENLPKGAKVGTSSLRRQAQLLKIRPDLEILPLRGNIDTRIKRLVEGRYDAILLAHAGIQRLEVAQDDVFFHVLSDKECLPAIGQGALALECRKEDTEVLDILNSLDDSDTRIAVEAERAFLRTMDGSCTFPIGGFAKVEEGNVVVEGMISNYNGTEMIREICQDQDPIQAGKQLGELLKEKGADRLIKECQTYVKNNPLHTGTLMPGSY</sequence>
<dbReference type="OrthoDB" id="9810298at2"/>
<organism evidence="11 12">
    <name type="scientific">Vagococcus carniphilus</name>
    <dbReference type="NCBI Taxonomy" id="218144"/>
    <lineage>
        <taxon>Bacteria</taxon>
        <taxon>Bacillati</taxon>
        <taxon>Bacillota</taxon>
        <taxon>Bacilli</taxon>
        <taxon>Lactobacillales</taxon>
        <taxon>Enterococcaceae</taxon>
        <taxon>Vagococcus</taxon>
    </lineage>
</organism>
<gene>
    <name evidence="8" type="primary">hemC</name>
    <name evidence="11" type="ORF">CBF28_03760</name>
</gene>
<dbReference type="EC" id="2.5.1.61" evidence="8"/>
<reference evidence="11 12" key="1">
    <citation type="submission" date="2017-05" db="EMBL/GenBank/DDBJ databases">
        <title>Vagococcus spp. assemblies.</title>
        <authorList>
            <person name="Gulvik C.A."/>
        </authorList>
    </citation>
    <scope>NUCLEOTIDE SEQUENCE [LARGE SCALE GENOMIC DNA]</scope>
    <source>
        <strain evidence="11 12">SS1714</strain>
    </source>
</reference>
<keyword evidence="5 8" id="KW-0808">Transferase</keyword>
<protein>
    <recommendedName>
        <fullName evidence="8">Porphobilinogen deaminase</fullName>
        <shortName evidence="8">PBG</shortName>
        <ecNumber evidence="8">2.5.1.61</ecNumber>
    </recommendedName>
    <alternativeName>
        <fullName evidence="8">Hydroxymethylbilane synthase</fullName>
        <shortName evidence="8">HMBS</shortName>
    </alternativeName>
    <alternativeName>
        <fullName evidence="8">Pre-uroporphyrinogen synthase</fullName>
    </alternativeName>
</protein>
<evidence type="ECO:0000256" key="3">
    <source>
        <dbReference type="ARBA" id="ARBA00005638"/>
    </source>
</evidence>
<dbReference type="Pfam" id="PF01379">
    <property type="entry name" value="Porphobil_deam"/>
    <property type="match status" value="1"/>
</dbReference>
<dbReference type="PIRSF" id="PIRSF001438">
    <property type="entry name" value="4pyrrol_synth_OHMeBilane_synth"/>
    <property type="match status" value="1"/>
</dbReference>
<dbReference type="InterPro" id="IPR022417">
    <property type="entry name" value="Porphobilin_deaminase_N"/>
</dbReference>
<evidence type="ECO:0000256" key="2">
    <source>
        <dbReference type="ARBA" id="ARBA00004735"/>
    </source>
</evidence>
<dbReference type="InterPro" id="IPR036803">
    <property type="entry name" value="Porphobilinogen_deaminase_C_sf"/>
</dbReference>
<dbReference type="PANTHER" id="PTHR11557:SF0">
    <property type="entry name" value="PORPHOBILINOGEN DEAMINASE"/>
    <property type="match status" value="1"/>
</dbReference>
<evidence type="ECO:0000256" key="5">
    <source>
        <dbReference type="ARBA" id="ARBA00022679"/>
    </source>
</evidence>
<feature type="domain" description="Porphobilinogen deaminase N-terminal" evidence="9">
    <location>
        <begin position="7"/>
        <end position="217"/>
    </location>
</feature>
<keyword evidence="12" id="KW-1185">Reference proteome</keyword>
<evidence type="ECO:0000256" key="6">
    <source>
        <dbReference type="ARBA" id="ARBA00023244"/>
    </source>
</evidence>
<comment type="catalytic activity">
    <reaction evidence="7 8">
        <text>4 porphobilinogen + H2O = hydroxymethylbilane + 4 NH4(+)</text>
        <dbReference type="Rhea" id="RHEA:13185"/>
        <dbReference type="ChEBI" id="CHEBI:15377"/>
        <dbReference type="ChEBI" id="CHEBI:28938"/>
        <dbReference type="ChEBI" id="CHEBI:57845"/>
        <dbReference type="ChEBI" id="CHEBI:58126"/>
        <dbReference type="EC" id="2.5.1.61"/>
    </reaction>
</comment>
<dbReference type="Gene3D" id="3.30.160.40">
    <property type="entry name" value="Porphobilinogen deaminase, C-terminal domain"/>
    <property type="match status" value="1"/>
</dbReference>
<evidence type="ECO:0000259" key="10">
    <source>
        <dbReference type="Pfam" id="PF03900"/>
    </source>
</evidence>
<comment type="subunit">
    <text evidence="4 8">Monomer.</text>
</comment>
<dbReference type="FunFam" id="3.40.190.10:FF:000004">
    <property type="entry name" value="Porphobilinogen deaminase"/>
    <property type="match status" value="1"/>
</dbReference>
<evidence type="ECO:0000256" key="1">
    <source>
        <dbReference type="ARBA" id="ARBA00002869"/>
    </source>
</evidence>
<comment type="caution">
    <text evidence="11">The sequence shown here is derived from an EMBL/GenBank/DDBJ whole genome shotgun (WGS) entry which is preliminary data.</text>
</comment>
<dbReference type="GO" id="GO:0004418">
    <property type="term" value="F:hydroxymethylbilane synthase activity"/>
    <property type="evidence" value="ECO:0007669"/>
    <property type="project" value="UniProtKB-UniRule"/>
</dbReference>
<dbReference type="FunFam" id="3.40.190.10:FF:000005">
    <property type="entry name" value="Porphobilinogen deaminase"/>
    <property type="match status" value="1"/>
</dbReference>
<evidence type="ECO:0000256" key="7">
    <source>
        <dbReference type="ARBA" id="ARBA00048169"/>
    </source>
</evidence>
<dbReference type="SUPFAM" id="SSF54782">
    <property type="entry name" value="Porphobilinogen deaminase (hydroxymethylbilane synthase), C-terminal domain"/>
    <property type="match status" value="1"/>
</dbReference>
<dbReference type="SUPFAM" id="SSF53850">
    <property type="entry name" value="Periplasmic binding protein-like II"/>
    <property type="match status" value="1"/>
</dbReference>
<evidence type="ECO:0000313" key="12">
    <source>
        <dbReference type="Proteomes" id="UP000288028"/>
    </source>
</evidence>
<dbReference type="EMBL" id="NGKB01000003">
    <property type="protein sequence ID" value="RSU16076.1"/>
    <property type="molecule type" value="Genomic_DNA"/>
</dbReference>
<dbReference type="Pfam" id="PF03900">
    <property type="entry name" value="Porphobil_deamC"/>
    <property type="match status" value="1"/>
</dbReference>
<evidence type="ECO:0000256" key="4">
    <source>
        <dbReference type="ARBA" id="ARBA00011245"/>
    </source>
</evidence>
<dbReference type="Proteomes" id="UP000288028">
    <property type="component" value="Unassembled WGS sequence"/>
</dbReference>
<keyword evidence="6 8" id="KW-0627">Porphyrin biosynthesis</keyword>
<comment type="pathway">
    <text evidence="2">Porphyrin-containing compound metabolism; protoporphyrin-IX biosynthesis; coproporphyrinogen-III from 5-aminolevulinate: step 2/4.</text>
</comment>
<accession>A0A430B6Y3</accession>
<evidence type="ECO:0000313" key="11">
    <source>
        <dbReference type="EMBL" id="RSU16076.1"/>
    </source>
</evidence>
<evidence type="ECO:0000256" key="8">
    <source>
        <dbReference type="HAMAP-Rule" id="MF_00260"/>
    </source>
</evidence>
<dbReference type="InterPro" id="IPR000860">
    <property type="entry name" value="HemC"/>
</dbReference>
<dbReference type="GO" id="GO:0005737">
    <property type="term" value="C:cytoplasm"/>
    <property type="evidence" value="ECO:0007669"/>
    <property type="project" value="UniProtKB-UniRule"/>
</dbReference>
<proteinExistence type="inferred from homology"/>
<dbReference type="Gene3D" id="3.40.190.10">
    <property type="entry name" value="Periplasmic binding protein-like II"/>
    <property type="match status" value="2"/>
</dbReference>
<comment type="similarity">
    <text evidence="3 8">Belongs to the HMBS family.</text>
</comment>
<comment type="function">
    <text evidence="1 8">Tetrapolymerization of the monopyrrole PBG into the hydroxymethylbilane pre-uroporphyrinogen in several discrete steps.</text>
</comment>